<protein>
    <recommendedName>
        <fullName evidence="1">MUN domain-containing protein</fullName>
    </recommendedName>
</protein>
<dbReference type="Proteomes" id="UP001529510">
    <property type="component" value="Unassembled WGS sequence"/>
</dbReference>
<feature type="non-terminal residue" evidence="2">
    <location>
        <position position="52"/>
    </location>
</feature>
<keyword evidence="3" id="KW-1185">Reference proteome</keyword>
<evidence type="ECO:0000313" key="2">
    <source>
        <dbReference type="EMBL" id="KAL0181598.1"/>
    </source>
</evidence>
<dbReference type="InterPro" id="IPR010439">
    <property type="entry name" value="MUN_dom"/>
</dbReference>
<sequence length="52" mass="6078">AFAWWSDLMVEHAETFLSLYAVDMDAALEVQPPDSWDSFPLFQLLNDFLRID</sequence>
<evidence type="ECO:0000259" key="1">
    <source>
        <dbReference type="Pfam" id="PF06292"/>
    </source>
</evidence>
<dbReference type="EMBL" id="JAMKFB020000011">
    <property type="protein sequence ID" value="KAL0181598.1"/>
    <property type="molecule type" value="Genomic_DNA"/>
</dbReference>
<evidence type="ECO:0000313" key="3">
    <source>
        <dbReference type="Proteomes" id="UP001529510"/>
    </source>
</evidence>
<reference evidence="2 3" key="1">
    <citation type="submission" date="2024-05" db="EMBL/GenBank/DDBJ databases">
        <title>Genome sequencing and assembly of Indian major carp, Cirrhinus mrigala (Hamilton, 1822).</title>
        <authorList>
            <person name="Mohindra V."/>
            <person name="Chowdhury L.M."/>
            <person name="Lal K."/>
            <person name="Jena J.K."/>
        </authorList>
    </citation>
    <scope>NUCLEOTIDE SEQUENCE [LARGE SCALE GENOMIC DNA]</scope>
    <source>
        <strain evidence="2">CM1030</strain>
        <tissue evidence="2">Blood</tissue>
    </source>
</reference>
<gene>
    <name evidence="2" type="ORF">M9458_024004</name>
</gene>
<feature type="domain" description="MUN" evidence="1">
    <location>
        <begin position="1"/>
        <end position="50"/>
    </location>
</feature>
<comment type="caution">
    <text evidence="2">The sequence shown here is derived from an EMBL/GenBank/DDBJ whole genome shotgun (WGS) entry which is preliminary data.</text>
</comment>
<feature type="non-terminal residue" evidence="2">
    <location>
        <position position="1"/>
    </location>
</feature>
<accession>A0ABD0Q5N3</accession>
<dbReference type="AlphaFoldDB" id="A0ABD0Q5N3"/>
<dbReference type="PANTHER" id="PTHR12166">
    <property type="entry name" value="CALCIUM-DEPENDENT SECRETION ACTIVATOR"/>
    <property type="match status" value="1"/>
</dbReference>
<name>A0ABD0Q5N3_CIRMR</name>
<dbReference type="Pfam" id="PF06292">
    <property type="entry name" value="MUN"/>
    <property type="match status" value="1"/>
</dbReference>
<dbReference type="PANTHER" id="PTHR12166:SF6">
    <property type="entry name" value="CALCIUM-DEPENDENT SECRETION ACTIVATOR 1"/>
    <property type="match status" value="1"/>
</dbReference>
<organism evidence="2 3">
    <name type="scientific">Cirrhinus mrigala</name>
    <name type="common">Mrigala</name>
    <dbReference type="NCBI Taxonomy" id="683832"/>
    <lineage>
        <taxon>Eukaryota</taxon>
        <taxon>Metazoa</taxon>
        <taxon>Chordata</taxon>
        <taxon>Craniata</taxon>
        <taxon>Vertebrata</taxon>
        <taxon>Euteleostomi</taxon>
        <taxon>Actinopterygii</taxon>
        <taxon>Neopterygii</taxon>
        <taxon>Teleostei</taxon>
        <taxon>Ostariophysi</taxon>
        <taxon>Cypriniformes</taxon>
        <taxon>Cyprinidae</taxon>
        <taxon>Labeoninae</taxon>
        <taxon>Labeonini</taxon>
        <taxon>Cirrhinus</taxon>
    </lineage>
</organism>
<dbReference type="InterPro" id="IPR033227">
    <property type="entry name" value="CAPS"/>
</dbReference>
<proteinExistence type="predicted"/>